<evidence type="ECO:0000313" key="6">
    <source>
        <dbReference type="Proteomes" id="UP001215087"/>
    </source>
</evidence>
<dbReference type="GO" id="GO:0009099">
    <property type="term" value="P:L-valine biosynthetic process"/>
    <property type="evidence" value="ECO:0007669"/>
    <property type="project" value="TreeGrafter"/>
</dbReference>
<dbReference type="GO" id="GO:0030976">
    <property type="term" value="F:thiamine pyrophosphate binding"/>
    <property type="evidence" value="ECO:0007669"/>
    <property type="project" value="InterPro"/>
</dbReference>
<dbReference type="PANTHER" id="PTHR18968">
    <property type="entry name" value="THIAMINE PYROPHOSPHATE ENZYMES"/>
    <property type="match status" value="1"/>
</dbReference>
<dbReference type="GO" id="GO:0005948">
    <property type="term" value="C:acetolactate synthase complex"/>
    <property type="evidence" value="ECO:0007669"/>
    <property type="project" value="TreeGrafter"/>
</dbReference>
<dbReference type="GO" id="GO:0050660">
    <property type="term" value="F:flavin adenine dinucleotide binding"/>
    <property type="evidence" value="ECO:0007669"/>
    <property type="project" value="TreeGrafter"/>
</dbReference>
<dbReference type="EMBL" id="JAQSVD010000015">
    <property type="protein sequence ID" value="MDE1472537.1"/>
    <property type="molecule type" value="Genomic_DNA"/>
</dbReference>
<reference evidence="3" key="1">
    <citation type="journal article" date="2015" name="Genome Announc.">
        <title>Draft Genome Sequence of Chemolithoautotrophic Acetogenic Butanol-Producing Eubacterium limosum ATCC 8486.</title>
        <authorList>
            <person name="Song Y."/>
            <person name="Cho B.K."/>
        </authorList>
    </citation>
    <scope>NUCLEOTIDE SEQUENCE</scope>
    <source>
        <strain evidence="3">ATCC 8486</strain>
    </source>
</reference>
<dbReference type="InterPro" id="IPR029061">
    <property type="entry name" value="THDP-binding"/>
</dbReference>
<evidence type="ECO:0000313" key="4">
    <source>
        <dbReference type="EMBL" id="MDE1472537.1"/>
    </source>
</evidence>
<organism evidence="3 5">
    <name type="scientific">Eubacterium limosum</name>
    <dbReference type="NCBI Taxonomy" id="1736"/>
    <lineage>
        <taxon>Bacteria</taxon>
        <taxon>Bacillati</taxon>
        <taxon>Bacillota</taxon>
        <taxon>Clostridia</taxon>
        <taxon>Eubacteriales</taxon>
        <taxon>Eubacteriaceae</taxon>
        <taxon>Eubacterium</taxon>
    </lineage>
</organism>
<keyword evidence="6" id="KW-1185">Reference proteome</keyword>
<comment type="similarity">
    <text evidence="1">Belongs to the TPP enzyme family.</text>
</comment>
<dbReference type="InterPro" id="IPR012001">
    <property type="entry name" value="Thiamin_PyroP_enz_TPP-bd_dom"/>
</dbReference>
<reference evidence="4 6" key="4">
    <citation type="submission" date="2023-02" db="EMBL/GenBank/DDBJ databases">
        <title>Comparative genome analysis of Eubacterium limosum species.</title>
        <authorList>
            <person name="Bak J.E."/>
        </authorList>
    </citation>
    <scope>NUCLEOTIDE SEQUENCE [LARGE SCALE GENOMIC DNA]</scope>
    <source>
        <strain evidence="4 6">KGMB01548</strain>
    </source>
</reference>
<dbReference type="GO" id="GO:0009097">
    <property type="term" value="P:isoleucine biosynthetic process"/>
    <property type="evidence" value="ECO:0007669"/>
    <property type="project" value="TreeGrafter"/>
</dbReference>
<dbReference type="EMBL" id="CP019962">
    <property type="protein sequence ID" value="ARD64675.1"/>
    <property type="molecule type" value="Genomic_DNA"/>
</dbReference>
<dbReference type="PANTHER" id="PTHR18968:SF13">
    <property type="entry name" value="ACETOLACTATE SYNTHASE CATALYTIC SUBUNIT, MITOCHONDRIAL"/>
    <property type="match status" value="1"/>
</dbReference>
<name>A0AAC9W1F9_EUBLI</name>
<accession>A0AAC9W1F9</accession>
<dbReference type="KEGG" id="elim:B2M23_03565"/>
<reference evidence="5" key="2">
    <citation type="journal article" date="2017" name="Sci. Rep.">
        <title>Determination of the Genome and Primary Transcriptome of Syngas Fermenting Eubacterium limosum ATCC 8486.</title>
        <authorList>
            <person name="Song Y."/>
            <person name="Shin J."/>
            <person name="Jeong Y."/>
            <person name="Jin S."/>
            <person name="Lee J.K."/>
            <person name="Kim D.R."/>
            <person name="Kim S.C."/>
            <person name="Cho S."/>
            <person name="Cho B.K."/>
        </authorList>
    </citation>
    <scope>NUCLEOTIDE SEQUENCE [LARGE SCALE GENOMIC DNA]</scope>
    <source>
        <strain evidence="5">ATCC 8486</strain>
    </source>
</reference>
<feature type="domain" description="Thiamine pyrophosphate enzyme N-terminal TPP-binding" evidence="2">
    <location>
        <begin position="1"/>
        <end position="63"/>
    </location>
</feature>
<evidence type="ECO:0000256" key="1">
    <source>
        <dbReference type="ARBA" id="ARBA00007812"/>
    </source>
</evidence>
<dbReference type="GO" id="GO:0003984">
    <property type="term" value="F:acetolactate synthase activity"/>
    <property type="evidence" value="ECO:0007669"/>
    <property type="project" value="TreeGrafter"/>
</dbReference>
<sequence>MSGSKLILKCLKNEKVDIIFVYPGGSLLPLYDALHESPIEHILVRNEQAAPHYASGYARQSGKKN</sequence>
<dbReference type="Gene3D" id="3.40.50.970">
    <property type="match status" value="1"/>
</dbReference>
<evidence type="ECO:0000313" key="3">
    <source>
        <dbReference type="EMBL" id="ARD64675.1"/>
    </source>
</evidence>
<dbReference type="SUPFAM" id="SSF52518">
    <property type="entry name" value="Thiamin diphosphate-binding fold (THDP-binding)"/>
    <property type="match status" value="1"/>
</dbReference>
<evidence type="ECO:0000259" key="2">
    <source>
        <dbReference type="Pfam" id="PF02776"/>
    </source>
</evidence>
<dbReference type="AlphaFoldDB" id="A0AAC9W1F9"/>
<protein>
    <submittedName>
        <fullName evidence="4">Thiamine pyrophosphate-binding protein</fullName>
    </submittedName>
</protein>
<dbReference type="Proteomes" id="UP001215087">
    <property type="component" value="Unassembled WGS sequence"/>
</dbReference>
<dbReference type="RefSeq" id="WP_038353374.1">
    <property type="nucleotide sequence ID" value="NZ_CP097376.1"/>
</dbReference>
<evidence type="ECO:0000313" key="5">
    <source>
        <dbReference type="Proteomes" id="UP000192391"/>
    </source>
</evidence>
<dbReference type="Proteomes" id="UP000192391">
    <property type="component" value="Chromosome"/>
</dbReference>
<proteinExistence type="inferred from homology"/>
<dbReference type="Pfam" id="PF02776">
    <property type="entry name" value="TPP_enzyme_N"/>
    <property type="match status" value="1"/>
</dbReference>
<gene>
    <name evidence="3" type="ORF">B2M23_03565</name>
    <name evidence="4" type="ORF">PTZ04_19950</name>
</gene>
<reference evidence="3" key="3">
    <citation type="submission" date="2017-02" db="EMBL/GenBank/DDBJ databases">
        <title>Integrative analysis reveals regulation of autotrophic growth of syngas fermenting bacteria at the translational level.</title>
        <authorList>
            <person name="Song Y."/>
            <person name="Shin J."/>
            <person name="Jeong Y."/>
            <person name="Jin S."/>
            <person name="Kim D.R."/>
            <person name="Kim S.C."/>
            <person name="Cho S."/>
            <person name="Cho B.-K."/>
        </authorList>
    </citation>
    <scope>NUCLEOTIDE SEQUENCE</scope>
    <source>
        <strain evidence="3">ATCC 8486</strain>
    </source>
</reference>
<dbReference type="InterPro" id="IPR045229">
    <property type="entry name" value="TPP_enz"/>
</dbReference>
<dbReference type="CDD" id="cd07035">
    <property type="entry name" value="TPP_PYR_POX_like"/>
    <property type="match status" value="1"/>
</dbReference>